<dbReference type="SUPFAM" id="SSF52540">
    <property type="entry name" value="P-loop containing nucleoside triphosphate hydrolases"/>
    <property type="match status" value="1"/>
</dbReference>
<dbReference type="RefSeq" id="WP_184169673.1">
    <property type="nucleotide sequence ID" value="NZ_BAABAG010000003.1"/>
</dbReference>
<name>A0A7W9MZQ7_9MICC</name>
<accession>A0A7W9MZQ7</accession>
<reference evidence="1 2" key="1">
    <citation type="submission" date="2020-08" db="EMBL/GenBank/DDBJ databases">
        <title>Sequencing the genomes of 1000 actinobacteria strains.</title>
        <authorList>
            <person name="Klenk H.-P."/>
        </authorList>
    </citation>
    <scope>NUCLEOTIDE SEQUENCE [LARGE SCALE GENOMIC DNA]</scope>
    <source>
        <strain evidence="1 2">DSM 17945</strain>
    </source>
</reference>
<dbReference type="InterPro" id="IPR027417">
    <property type="entry name" value="P-loop_NTPase"/>
</dbReference>
<evidence type="ECO:0000313" key="2">
    <source>
        <dbReference type="Proteomes" id="UP000567246"/>
    </source>
</evidence>
<keyword evidence="2" id="KW-1185">Reference proteome</keyword>
<organism evidence="1 2">
    <name type="scientific">Micrococcus endophyticus</name>
    <dbReference type="NCBI Taxonomy" id="455343"/>
    <lineage>
        <taxon>Bacteria</taxon>
        <taxon>Bacillati</taxon>
        <taxon>Actinomycetota</taxon>
        <taxon>Actinomycetes</taxon>
        <taxon>Micrococcales</taxon>
        <taxon>Micrococcaceae</taxon>
        <taxon>Micrococcus</taxon>
    </lineage>
</organism>
<dbReference type="Proteomes" id="UP000567246">
    <property type="component" value="Unassembled WGS sequence"/>
</dbReference>
<dbReference type="AlphaFoldDB" id="A0A7W9MZQ7"/>
<comment type="caution">
    <text evidence="1">The sequence shown here is derived from an EMBL/GenBank/DDBJ whole genome shotgun (WGS) entry which is preliminary data.</text>
</comment>
<proteinExistence type="predicted"/>
<dbReference type="Gene3D" id="3.40.50.300">
    <property type="entry name" value="P-loop containing nucleotide triphosphate hydrolases"/>
    <property type="match status" value="1"/>
</dbReference>
<protein>
    <recommendedName>
        <fullName evidence="3">Shikimate kinase</fullName>
    </recommendedName>
</protein>
<evidence type="ECO:0008006" key="3">
    <source>
        <dbReference type="Google" id="ProtNLM"/>
    </source>
</evidence>
<evidence type="ECO:0000313" key="1">
    <source>
        <dbReference type="EMBL" id="MBB5847499.1"/>
    </source>
</evidence>
<gene>
    <name evidence="1" type="ORF">HDA33_000063</name>
</gene>
<dbReference type="EMBL" id="JACHMW010000001">
    <property type="protein sequence ID" value="MBB5847499.1"/>
    <property type="molecule type" value="Genomic_DNA"/>
</dbReference>
<sequence>MLLLLFGPPAVGKMTVGRAVASASSFRLFHNHMTIEPLIEVFGHGTEPFHLLNEEFRLRVLQEAARTGTDLVFTLVWDVEDPQDAALLADYAALFEEAAFVELRADLPTRLARNRTAERLAHKASKRDLEWSDRNVREMEAGWTMTTADGPHAAAGLLGAHPHLVLETGGLTPSESAARILQWLEGVRVRGRAS</sequence>